<dbReference type="AlphaFoldDB" id="A0A6I4TFA6"/>
<dbReference type="RefSeq" id="WP_160610569.1">
    <property type="nucleotide sequence ID" value="NZ_WTZA01000001.1"/>
</dbReference>
<keyword evidence="2" id="KW-1185">Reference proteome</keyword>
<protein>
    <submittedName>
        <fullName evidence="1">Uncharacterized protein</fullName>
    </submittedName>
</protein>
<dbReference type="EMBL" id="WTZA01000001">
    <property type="protein sequence ID" value="MXO74855.1"/>
    <property type="molecule type" value="Genomic_DNA"/>
</dbReference>
<reference evidence="1 2" key="1">
    <citation type="submission" date="2019-12" db="EMBL/GenBank/DDBJ databases">
        <title>Genomic-based taxomic classification of the family Erythrobacteraceae.</title>
        <authorList>
            <person name="Xu L."/>
        </authorList>
    </citation>
    <scope>NUCLEOTIDE SEQUENCE [LARGE SCALE GENOMIC DNA]</scope>
    <source>
        <strain evidence="1 2">100921-2</strain>
    </source>
</reference>
<sequence length="64" mass="7036">MTFPERRALALALLTKGEGLTRKAGQFLGQIAVDPFDLTDKQQDWLLALSERAGLSQMMEADNG</sequence>
<gene>
    <name evidence="1" type="ORF">GRI40_06425</name>
</gene>
<dbReference type="Proteomes" id="UP000439522">
    <property type="component" value="Unassembled WGS sequence"/>
</dbReference>
<proteinExistence type="predicted"/>
<comment type="caution">
    <text evidence="1">The sequence shown here is derived from an EMBL/GenBank/DDBJ whole genome shotgun (WGS) entry which is preliminary data.</text>
</comment>
<evidence type="ECO:0000313" key="1">
    <source>
        <dbReference type="EMBL" id="MXO74855.1"/>
    </source>
</evidence>
<name>A0A6I4TFA6_9SPHN</name>
<organism evidence="1 2">
    <name type="scientific">Tsuneonella aeria</name>
    <dbReference type="NCBI Taxonomy" id="1837929"/>
    <lineage>
        <taxon>Bacteria</taxon>
        <taxon>Pseudomonadati</taxon>
        <taxon>Pseudomonadota</taxon>
        <taxon>Alphaproteobacteria</taxon>
        <taxon>Sphingomonadales</taxon>
        <taxon>Erythrobacteraceae</taxon>
        <taxon>Tsuneonella</taxon>
    </lineage>
</organism>
<dbReference type="OrthoDB" id="7428906at2"/>
<evidence type="ECO:0000313" key="2">
    <source>
        <dbReference type="Proteomes" id="UP000439522"/>
    </source>
</evidence>
<accession>A0A6I4TFA6</accession>